<keyword evidence="5" id="KW-0862">Zinc</keyword>
<gene>
    <name evidence="8" type="ORF">Scep_011075</name>
</gene>
<organism evidence="8 9">
    <name type="scientific">Stephania cephalantha</name>
    <dbReference type="NCBI Taxonomy" id="152367"/>
    <lineage>
        <taxon>Eukaryota</taxon>
        <taxon>Viridiplantae</taxon>
        <taxon>Streptophyta</taxon>
        <taxon>Embryophyta</taxon>
        <taxon>Tracheophyta</taxon>
        <taxon>Spermatophyta</taxon>
        <taxon>Magnoliopsida</taxon>
        <taxon>Ranunculales</taxon>
        <taxon>Menispermaceae</taxon>
        <taxon>Menispermoideae</taxon>
        <taxon>Cissampelideae</taxon>
        <taxon>Stephania</taxon>
    </lineage>
</organism>
<dbReference type="InterPro" id="IPR011333">
    <property type="entry name" value="SKP1/BTB/POZ_sf"/>
</dbReference>
<dbReference type="PROSITE" id="PS50134">
    <property type="entry name" value="ZF_TAZ"/>
    <property type="match status" value="1"/>
</dbReference>
<dbReference type="Pfam" id="PF00651">
    <property type="entry name" value="BTB"/>
    <property type="match status" value="1"/>
</dbReference>
<dbReference type="Gene3D" id="1.20.1020.10">
    <property type="entry name" value="TAZ domain"/>
    <property type="match status" value="1"/>
</dbReference>
<keyword evidence="3" id="KW-0863">Zinc-finger</keyword>
<evidence type="ECO:0000259" key="6">
    <source>
        <dbReference type="PROSITE" id="PS50097"/>
    </source>
</evidence>
<evidence type="ECO:0000256" key="4">
    <source>
        <dbReference type="ARBA" id="ARBA00022786"/>
    </source>
</evidence>
<evidence type="ECO:0008006" key="10">
    <source>
        <dbReference type="Google" id="ProtNLM"/>
    </source>
</evidence>
<keyword evidence="2" id="KW-0479">Metal-binding</keyword>
<dbReference type="SMART" id="SM00225">
    <property type="entry name" value="BTB"/>
    <property type="match status" value="1"/>
</dbReference>
<evidence type="ECO:0000259" key="7">
    <source>
        <dbReference type="PROSITE" id="PS50134"/>
    </source>
</evidence>
<dbReference type="GO" id="GO:0008270">
    <property type="term" value="F:zinc ion binding"/>
    <property type="evidence" value="ECO:0007669"/>
    <property type="project" value="UniProtKB-KW"/>
</dbReference>
<dbReference type="SUPFAM" id="SSF57933">
    <property type="entry name" value="TAZ domain"/>
    <property type="match status" value="1"/>
</dbReference>
<dbReference type="Proteomes" id="UP001419268">
    <property type="component" value="Unassembled WGS sequence"/>
</dbReference>
<dbReference type="GO" id="GO:0009751">
    <property type="term" value="P:response to salicylic acid"/>
    <property type="evidence" value="ECO:0007669"/>
    <property type="project" value="UniProtKB-ARBA"/>
</dbReference>
<dbReference type="PANTHER" id="PTHR46287">
    <property type="entry name" value="BTB/POZ AND TAZ DOMAIN-CONTAINING PROTEIN 3-RELATED"/>
    <property type="match status" value="1"/>
</dbReference>
<evidence type="ECO:0000256" key="3">
    <source>
        <dbReference type="ARBA" id="ARBA00022771"/>
    </source>
</evidence>
<dbReference type="EMBL" id="JBBNAG010000004">
    <property type="protein sequence ID" value="KAK9141394.1"/>
    <property type="molecule type" value="Genomic_DNA"/>
</dbReference>
<accession>A0AAP0JX36</accession>
<evidence type="ECO:0000256" key="1">
    <source>
        <dbReference type="ARBA" id="ARBA00004906"/>
    </source>
</evidence>
<dbReference type="FunFam" id="1.25.40.420:FF:000012">
    <property type="entry name" value="BTB/POZ and TAZ domain-containing protein 2"/>
    <property type="match status" value="1"/>
</dbReference>
<dbReference type="PANTHER" id="PTHR46287:SF1">
    <property type="entry name" value="BTB_POZ AND TAZ DOMAIN-CONTAINING PROTEIN 3"/>
    <property type="match status" value="1"/>
</dbReference>
<dbReference type="FunFam" id="1.20.1020.10:FF:000004">
    <property type="entry name" value="BTB/POZ and TAZ domain-containing protein 2"/>
    <property type="match status" value="1"/>
</dbReference>
<name>A0AAP0JX36_9MAGN</name>
<dbReference type="Gene3D" id="3.30.710.10">
    <property type="entry name" value="Potassium Channel Kv1.1, Chain A"/>
    <property type="match status" value="1"/>
</dbReference>
<evidence type="ECO:0000313" key="9">
    <source>
        <dbReference type="Proteomes" id="UP001419268"/>
    </source>
</evidence>
<proteinExistence type="predicted"/>
<keyword evidence="9" id="KW-1185">Reference proteome</keyword>
<feature type="domain" description="TAZ-type" evidence="7">
    <location>
        <begin position="277"/>
        <end position="375"/>
    </location>
</feature>
<evidence type="ECO:0000313" key="8">
    <source>
        <dbReference type="EMBL" id="KAK9141394.1"/>
    </source>
</evidence>
<dbReference type="Gene3D" id="1.25.40.420">
    <property type="match status" value="1"/>
</dbReference>
<feature type="domain" description="BTB" evidence="6">
    <location>
        <begin position="103"/>
        <end position="171"/>
    </location>
</feature>
<sequence>MQAMLMAQRENDLIRASLRGESFKDHCYDLQVHEGNLADIIPIVDVASTSRSQNDRIPKPPPPPPVSIWTRMSLHRRVVASASCVPTETKDMWDKLFSEGYRSDVCIVTCDQNIVLAHSSVLGVASPVLKTSLKLAKVKDGVRYLRISGVPSMAVRVFIRFLYSACFEEDELKTSALHLLVLSHCFRVPSLKRACINVLEQDWMSAENVIDVLQLARKCDAPRLYLMCVRLIVKDFKKVCATEGWKVMKKVDPALEQELLEAVVEADSRKQERMKKIEEKKVYMELNEAMEALLHICRDGCRTIGPRDKVLRGGYFECRFPACKGLETLVRHFATCRIRIPGGCAHCKRMWQLFELHSRMCDEPDLCKVPLCRHFKIKMQQESKRDETRWGLLVSRITAAKIATMPFNGRRATIVS</sequence>
<evidence type="ECO:0000256" key="2">
    <source>
        <dbReference type="ARBA" id="ARBA00022723"/>
    </source>
</evidence>
<dbReference type="CDD" id="cd14733">
    <property type="entry name" value="BACK"/>
    <property type="match status" value="1"/>
</dbReference>
<dbReference type="InterPro" id="IPR000197">
    <property type="entry name" value="Znf_TAZ"/>
</dbReference>
<dbReference type="GO" id="GO:0005516">
    <property type="term" value="F:calmodulin binding"/>
    <property type="evidence" value="ECO:0007669"/>
    <property type="project" value="UniProtKB-ARBA"/>
</dbReference>
<comment type="pathway">
    <text evidence="1">Protein modification; protein ubiquitination.</text>
</comment>
<comment type="caution">
    <text evidence="8">The sequence shown here is derived from an EMBL/GenBank/DDBJ whole genome shotgun (WGS) entry which is preliminary data.</text>
</comment>
<dbReference type="SUPFAM" id="SSF54695">
    <property type="entry name" value="POZ domain"/>
    <property type="match status" value="1"/>
</dbReference>
<dbReference type="GO" id="GO:0006355">
    <property type="term" value="P:regulation of DNA-templated transcription"/>
    <property type="evidence" value="ECO:0007669"/>
    <property type="project" value="UniProtKB-ARBA"/>
</dbReference>
<dbReference type="InterPro" id="IPR000210">
    <property type="entry name" value="BTB/POZ_dom"/>
</dbReference>
<dbReference type="Pfam" id="PF02135">
    <property type="entry name" value="zf-TAZ"/>
    <property type="match status" value="1"/>
</dbReference>
<keyword evidence="4" id="KW-0833">Ubl conjugation pathway</keyword>
<reference evidence="8 9" key="1">
    <citation type="submission" date="2024-01" db="EMBL/GenBank/DDBJ databases">
        <title>Genome assemblies of Stephania.</title>
        <authorList>
            <person name="Yang L."/>
        </authorList>
    </citation>
    <scope>NUCLEOTIDE SEQUENCE [LARGE SCALE GENOMIC DNA]</scope>
    <source>
        <strain evidence="8">JXDWG</strain>
        <tissue evidence="8">Leaf</tissue>
    </source>
</reference>
<dbReference type="GO" id="GO:0042542">
    <property type="term" value="P:response to hydrogen peroxide"/>
    <property type="evidence" value="ECO:0007669"/>
    <property type="project" value="UniProtKB-ARBA"/>
</dbReference>
<evidence type="ECO:0000256" key="5">
    <source>
        <dbReference type="ARBA" id="ARBA00022833"/>
    </source>
</evidence>
<dbReference type="InterPro" id="IPR035898">
    <property type="entry name" value="TAZ_dom_sf"/>
</dbReference>
<dbReference type="AlphaFoldDB" id="A0AAP0JX36"/>
<protein>
    <recommendedName>
        <fullName evidence="10">BTB/POZ and TAZ domain-containing protein 3</fullName>
    </recommendedName>
</protein>
<dbReference type="GO" id="GO:0009725">
    <property type="term" value="P:response to hormone"/>
    <property type="evidence" value="ECO:0007669"/>
    <property type="project" value="UniProtKB-ARBA"/>
</dbReference>
<dbReference type="SMART" id="SM00551">
    <property type="entry name" value="ZnF_TAZ"/>
    <property type="match status" value="1"/>
</dbReference>
<dbReference type="InterPro" id="IPR044513">
    <property type="entry name" value="BT1/2/3/4/5"/>
</dbReference>
<dbReference type="PROSITE" id="PS50097">
    <property type="entry name" value="BTB"/>
    <property type="match status" value="1"/>
</dbReference>